<dbReference type="Proteomes" id="UP000054783">
    <property type="component" value="Unassembled WGS sequence"/>
</dbReference>
<feature type="region of interest" description="Disordered" evidence="1">
    <location>
        <begin position="32"/>
        <end position="82"/>
    </location>
</feature>
<reference evidence="2 3" key="1">
    <citation type="submission" date="2015-01" db="EMBL/GenBank/DDBJ databases">
        <title>Evolution of Trichinella species and genotypes.</title>
        <authorList>
            <person name="Korhonen P.K."/>
            <person name="Edoardo P."/>
            <person name="Giuseppe L.R."/>
            <person name="Gasser R.B."/>
        </authorList>
    </citation>
    <scope>NUCLEOTIDE SEQUENCE [LARGE SCALE GENOMIC DNA]</scope>
    <source>
        <strain evidence="2">ISS2496</strain>
    </source>
</reference>
<proteinExistence type="predicted"/>
<gene>
    <name evidence="2" type="ORF">T12_2117</name>
</gene>
<dbReference type="EMBL" id="JYDQ01000436">
    <property type="protein sequence ID" value="KRY07584.1"/>
    <property type="molecule type" value="Genomic_DNA"/>
</dbReference>
<evidence type="ECO:0000256" key="1">
    <source>
        <dbReference type="SAM" id="MobiDB-lite"/>
    </source>
</evidence>
<evidence type="ECO:0000313" key="2">
    <source>
        <dbReference type="EMBL" id="KRY07584.1"/>
    </source>
</evidence>
<comment type="caution">
    <text evidence="2">The sequence shown here is derived from an EMBL/GenBank/DDBJ whole genome shotgun (WGS) entry which is preliminary data.</text>
</comment>
<name>A0A0V0Z525_9BILA</name>
<dbReference type="AlphaFoldDB" id="A0A0V0Z525"/>
<protein>
    <submittedName>
        <fullName evidence="2">Uncharacterized protein</fullName>
    </submittedName>
</protein>
<sequence length="82" mass="9297">MPCMLACMMPEIPRIRLNRAWTKMAAAEVGPNWMERAEEPTPTNRMGRWRRDAVGNPPMNPKRTTAVGERRSKTTAPPEPPP</sequence>
<keyword evidence="3" id="KW-1185">Reference proteome</keyword>
<evidence type="ECO:0000313" key="3">
    <source>
        <dbReference type="Proteomes" id="UP000054783"/>
    </source>
</evidence>
<organism evidence="2 3">
    <name type="scientific">Trichinella patagoniensis</name>
    <dbReference type="NCBI Taxonomy" id="990121"/>
    <lineage>
        <taxon>Eukaryota</taxon>
        <taxon>Metazoa</taxon>
        <taxon>Ecdysozoa</taxon>
        <taxon>Nematoda</taxon>
        <taxon>Enoplea</taxon>
        <taxon>Dorylaimia</taxon>
        <taxon>Trichinellida</taxon>
        <taxon>Trichinellidae</taxon>
        <taxon>Trichinella</taxon>
    </lineage>
</organism>
<accession>A0A0V0Z525</accession>